<comment type="similarity">
    <text evidence="1">Belongs to the PIGL family.</text>
</comment>
<dbReference type="PANTHER" id="PTHR12993">
    <property type="entry name" value="N-ACETYLGLUCOSAMINYL-PHOSPHATIDYLINOSITOL DE-N-ACETYLASE-RELATED"/>
    <property type="match status" value="1"/>
</dbReference>
<dbReference type="Pfam" id="PF02585">
    <property type="entry name" value="PIG-L"/>
    <property type="match status" value="1"/>
</dbReference>
<dbReference type="GO" id="GO:0006506">
    <property type="term" value="P:GPI anchor biosynthetic process"/>
    <property type="evidence" value="ECO:0007669"/>
    <property type="project" value="UniProtKB-UniPathway"/>
</dbReference>
<dbReference type="InterPro" id="IPR024078">
    <property type="entry name" value="LmbE-like_dom_sf"/>
</dbReference>
<dbReference type="InterPro" id="IPR003737">
    <property type="entry name" value="GlcNAc_PI_deacetylase-related"/>
</dbReference>
<feature type="transmembrane region" description="Helical" evidence="3">
    <location>
        <begin position="83"/>
        <end position="102"/>
    </location>
</feature>
<reference evidence="4" key="1">
    <citation type="submission" date="2018-01" db="EMBL/GenBank/DDBJ databases">
        <title>An insight into the sialome of Amazonian anophelines.</title>
        <authorList>
            <person name="Ribeiro J.M."/>
            <person name="Scarpassa V."/>
            <person name="Calvo E."/>
        </authorList>
    </citation>
    <scope>NUCLEOTIDE SEQUENCE</scope>
    <source>
        <tissue evidence="4">Salivary glands</tissue>
    </source>
</reference>
<sequence length="353" mass="40231">MNHPSTPSDGTNDSSAAPSSLYDTLSGFMFTSFASLRSLALHTEERPGQQQQQQQQQQPPGVVALLETLYHTALLYLDETLDHIALVLLVYSLLCIVLYRLLFRPGSGNALGGRRRRWWWLLRRSQIPACQRALLVTAHPDDEVMFFGPTILELRRRQCRVFVLCLSEGNHEGQGDVRRQELWDACESMGVRPEDITLVDATHLQDDPAAEWKTVTIANQVLRQIESLDVQLLITFDKDGISGHPNHCAIYYATASLCLSGLIPNTCKVLTLETVNLCRKYLSLFDLPVTLLLSTNWVILNWRGRRVVQSAMRLHGSQMVWFRKLYIVFSRYMVINSLREINKSDVEFEILDT</sequence>
<dbReference type="GO" id="GO:0016020">
    <property type="term" value="C:membrane"/>
    <property type="evidence" value="ECO:0007669"/>
    <property type="project" value="GOC"/>
</dbReference>
<accession>A0A2M4BSE9</accession>
<evidence type="ECO:0000256" key="2">
    <source>
        <dbReference type="ARBA" id="ARBA00012176"/>
    </source>
</evidence>
<evidence type="ECO:0000313" key="4">
    <source>
        <dbReference type="EMBL" id="MBW56005.1"/>
    </source>
</evidence>
<dbReference type="Gene3D" id="3.40.50.10320">
    <property type="entry name" value="LmbE-like"/>
    <property type="match status" value="1"/>
</dbReference>
<proteinExistence type="inferred from homology"/>
<protein>
    <recommendedName>
        <fullName evidence="2">N-acetylglucosaminylphosphatidylinositol deacetylase</fullName>
        <ecNumber evidence="2">3.5.1.89</ecNumber>
    </recommendedName>
</protein>
<dbReference type="SUPFAM" id="SSF102588">
    <property type="entry name" value="LmbE-like"/>
    <property type="match status" value="1"/>
</dbReference>
<keyword evidence="3" id="KW-0812">Transmembrane</keyword>
<dbReference type="PANTHER" id="PTHR12993:SF11">
    <property type="entry name" value="N-ACETYLGLUCOSAMINYL-PHOSPHATIDYLINOSITOL DE-N-ACETYLASE"/>
    <property type="match status" value="1"/>
</dbReference>
<dbReference type="AlphaFoldDB" id="A0A2M4BSE9"/>
<name>A0A2M4BSE9_9DIPT</name>
<dbReference type="EMBL" id="GGFJ01006864">
    <property type="protein sequence ID" value="MBW56005.1"/>
    <property type="molecule type" value="Transcribed_RNA"/>
</dbReference>
<keyword evidence="3" id="KW-1133">Transmembrane helix</keyword>
<dbReference type="GO" id="GO:0000225">
    <property type="term" value="F:N-acetylglucosaminylphosphatidylinositol deacetylase activity"/>
    <property type="evidence" value="ECO:0007669"/>
    <property type="project" value="UniProtKB-EC"/>
</dbReference>
<organism evidence="4">
    <name type="scientific">Anopheles marajoara</name>
    <dbReference type="NCBI Taxonomy" id="58244"/>
    <lineage>
        <taxon>Eukaryota</taxon>
        <taxon>Metazoa</taxon>
        <taxon>Ecdysozoa</taxon>
        <taxon>Arthropoda</taxon>
        <taxon>Hexapoda</taxon>
        <taxon>Insecta</taxon>
        <taxon>Pterygota</taxon>
        <taxon>Neoptera</taxon>
        <taxon>Endopterygota</taxon>
        <taxon>Diptera</taxon>
        <taxon>Nematocera</taxon>
        <taxon>Culicoidea</taxon>
        <taxon>Culicidae</taxon>
        <taxon>Anophelinae</taxon>
        <taxon>Anopheles</taxon>
    </lineage>
</organism>
<keyword evidence="3" id="KW-0472">Membrane</keyword>
<evidence type="ECO:0000256" key="3">
    <source>
        <dbReference type="SAM" id="Phobius"/>
    </source>
</evidence>
<dbReference type="UniPathway" id="UPA00196"/>
<dbReference type="GO" id="GO:0005783">
    <property type="term" value="C:endoplasmic reticulum"/>
    <property type="evidence" value="ECO:0007669"/>
    <property type="project" value="TreeGrafter"/>
</dbReference>
<evidence type="ECO:0000256" key="1">
    <source>
        <dbReference type="ARBA" id="ARBA00006066"/>
    </source>
</evidence>
<dbReference type="EC" id="3.5.1.89" evidence="2"/>